<evidence type="ECO:0000313" key="1">
    <source>
        <dbReference type="EMBL" id="THC87520.1"/>
    </source>
</evidence>
<comment type="caution">
    <text evidence="1">The sequence shown here is derived from an EMBL/GenBank/DDBJ whole genome shotgun (WGS) entry which is preliminary data.</text>
</comment>
<keyword evidence="2" id="KW-1185">Reference proteome</keyword>
<gene>
    <name evidence="1" type="ORF">EYZ11_013037</name>
</gene>
<protein>
    <submittedName>
        <fullName evidence="1">Uncharacterized protein</fullName>
    </submittedName>
</protein>
<reference evidence="1 2" key="1">
    <citation type="submission" date="2019-03" db="EMBL/GenBank/DDBJ databases">
        <title>The genome sequence of a newly discovered highly antifungal drug resistant Aspergillus species, Aspergillus tanneri NIH 1004.</title>
        <authorList>
            <person name="Mounaud S."/>
            <person name="Singh I."/>
            <person name="Joardar V."/>
            <person name="Pakala S."/>
            <person name="Pakala S."/>
            <person name="Venepally P."/>
            <person name="Hoover J."/>
            <person name="Nierman W."/>
            <person name="Chung J."/>
            <person name="Losada L."/>
        </authorList>
    </citation>
    <scope>NUCLEOTIDE SEQUENCE [LARGE SCALE GENOMIC DNA]</scope>
    <source>
        <strain evidence="1 2">NIH1004</strain>
    </source>
</reference>
<name>A0A4S3IYP9_9EURO</name>
<dbReference type="Proteomes" id="UP000308092">
    <property type="component" value="Unassembled WGS sequence"/>
</dbReference>
<accession>A0A4S3IYP9</accession>
<dbReference type="VEuPathDB" id="FungiDB:EYZ11_013037"/>
<dbReference type="EMBL" id="SOSA01001165">
    <property type="protein sequence ID" value="THC87520.1"/>
    <property type="molecule type" value="Genomic_DNA"/>
</dbReference>
<sequence length="47" mass="5149">MNSIEAALEELKSSKPEDKVNYAKLKETKGSLTTSSIKINEFSITSS</sequence>
<evidence type="ECO:0000313" key="2">
    <source>
        <dbReference type="Proteomes" id="UP000308092"/>
    </source>
</evidence>
<dbReference type="AlphaFoldDB" id="A0A4S3IYP9"/>
<organism evidence="1 2">
    <name type="scientific">Aspergillus tanneri</name>
    <dbReference type="NCBI Taxonomy" id="1220188"/>
    <lineage>
        <taxon>Eukaryota</taxon>
        <taxon>Fungi</taxon>
        <taxon>Dikarya</taxon>
        <taxon>Ascomycota</taxon>
        <taxon>Pezizomycotina</taxon>
        <taxon>Eurotiomycetes</taxon>
        <taxon>Eurotiomycetidae</taxon>
        <taxon>Eurotiales</taxon>
        <taxon>Aspergillaceae</taxon>
        <taxon>Aspergillus</taxon>
        <taxon>Aspergillus subgen. Circumdati</taxon>
    </lineage>
</organism>
<proteinExistence type="predicted"/>